<dbReference type="RefSeq" id="WP_090316591.1">
    <property type="nucleotide sequence ID" value="NZ_FNOE01000004.1"/>
</dbReference>
<gene>
    <name evidence="1" type="ORF">SAMN05216333_10414</name>
</gene>
<dbReference type="OrthoDB" id="8480203at2"/>
<reference evidence="2" key="1">
    <citation type="submission" date="2016-10" db="EMBL/GenBank/DDBJ databases">
        <authorList>
            <person name="Varghese N."/>
            <person name="Submissions S."/>
        </authorList>
    </citation>
    <scope>NUCLEOTIDE SEQUENCE [LARGE SCALE GENOMIC DNA]</scope>
    <source>
        <strain evidence="2">Nm76</strain>
    </source>
</reference>
<accession>A0A1H8LPC1</accession>
<dbReference type="Proteomes" id="UP000198814">
    <property type="component" value="Unassembled WGS sequence"/>
</dbReference>
<organism evidence="1 2">
    <name type="scientific">Nitrosomonas oligotropha</name>
    <dbReference type="NCBI Taxonomy" id="42354"/>
    <lineage>
        <taxon>Bacteria</taxon>
        <taxon>Pseudomonadati</taxon>
        <taxon>Pseudomonadota</taxon>
        <taxon>Betaproteobacteria</taxon>
        <taxon>Nitrosomonadales</taxon>
        <taxon>Nitrosomonadaceae</taxon>
        <taxon>Nitrosomonas</taxon>
    </lineage>
</organism>
<sequence length="115" mass="13469">METLTLPWRIFPKTIEAACYNRGRLALLRLGYPLRVTLLKHRGLEVILDKTMWLCVDSNKDDQPILAWREFQIRGRRNLHLPISCELWLYHSYAGLIMGSALDDLDQVLENYALK</sequence>
<dbReference type="AlphaFoldDB" id="A0A1H8LPC1"/>
<dbReference type="EMBL" id="FODO01000004">
    <property type="protein sequence ID" value="SEO07001.1"/>
    <property type="molecule type" value="Genomic_DNA"/>
</dbReference>
<evidence type="ECO:0000313" key="1">
    <source>
        <dbReference type="EMBL" id="SEO07001.1"/>
    </source>
</evidence>
<name>A0A1H8LPC1_9PROT</name>
<keyword evidence="2" id="KW-1185">Reference proteome</keyword>
<dbReference type="STRING" id="42354.SAMN05216333_10414"/>
<protein>
    <submittedName>
        <fullName evidence="1">Uncharacterized protein</fullName>
    </submittedName>
</protein>
<evidence type="ECO:0000313" key="2">
    <source>
        <dbReference type="Proteomes" id="UP000198814"/>
    </source>
</evidence>
<proteinExistence type="predicted"/>